<keyword evidence="3" id="KW-0285">Flavoprotein</keyword>
<dbReference type="Gene3D" id="3.30.465.10">
    <property type="match status" value="1"/>
</dbReference>
<dbReference type="InterPro" id="IPR036318">
    <property type="entry name" value="FAD-bd_PCMH-like_sf"/>
</dbReference>
<dbReference type="GO" id="GO:0016491">
    <property type="term" value="F:oxidoreductase activity"/>
    <property type="evidence" value="ECO:0007669"/>
    <property type="project" value="UniProtKB-KW"/>
</dbReference>
<dbReference type="InterPro" id="IPR016166">
    <property type="entry name" value="FAD-bd_PCMH"/>
</dbReference>
<dbReference type="Pfam" id="PF01565">
    <property type="entry name" value="FAD_binding_4"/>
    <property type="match status" value="1"/>
</dbReference>
<dbReference type="InterPro" id="IPR016167">
    <property type="entry name" value="FAD-bd_PCMH_sub1"/>
</dbReference>
<name>A0A8H7LKU6_9AGAM</name>
<evidence type="ECO:0000313" key="7">
    <source>
        <dbReference type="EMBL" id="KAF8680339.1"/>
    </source>
</evidence>
<feature type="domain" description="FAD-binding PCMH-type" evidence="6">
    <location>
        <begin position="125"/>
        <end position="306"/>
    </location>
</feature>
<dbReference type="Gene3D" id="3.40.462.20">
    <property type="match status" value="1"/>
</dbReference>
<dbReference type="InterPro" id="IPR012951">
    <property type="entry name" value="BBE"/>
</dbReference>
<comment type="cofactor">
    <cofactor evidence="1">
        <name>FAD</name>
        <dbReference type="ChEBI" id="CHEBI:57692"/>
    </cofactor>
</comment>
<sequence length="614" mass="68200">MFLDTLSKTPGILTPFDAEFNRGVDRPTASGCNESNGQPHQARGVAVGTVAMQSLGSKLTGTGERPGAKEHDSLSAFPRRGSEGFVLTSEQVQELRALVCSGQALTIAAGSLYQAAAFNGNLLHALKLPHVVVVPTTVKEIQDIVRFARRHRIKLTVKNGGHSFAGYSLNHDGILINMKSFGPKGITFDLDSTPKTATIPAGCRWGDVYRCLEEAGRSEMVLGGRCASVGVSGFTMGGGVSPFSRQYGLGIDSVLSFRLITADGDDITVGRKDTCERKKNLFWALRGGGGGNFGVLVEFTTQLHYLGNNDGMVIGGGFSWKFPEGQSKFKEMIDKLNSHDQPWPNELTMNVLWRGDRGQLTVVYDGTEENLHRHIEPLTGFGGESNFKLCKWSNIAIQEQGWGPGSPAFHHHTPFIYGHRALSSDFISKVDTIMEELRGVLSRYDPNGKAYLTWVHVGGKAAEVGAKDTAFYWRDASYVSYLKLQWYNRHATNAMIDYVRKVKQKLLPYTLQGKAAYVNFTDPTIPNWQDAYYGDNYPRLQQVKKDWDPDNFFRFEQSIELPGQKDTGRSLDKAIEQIKDDWYAHSLPCTEELWSMEDPSEDEVLEVIRKQCML</sequence>
<comment type="caution">
    <text evidence="7">The sequence shown here is derived from an EMBL/GenBank/DDBJ whole genome shotgun (WGS) entry which is preliminary data.</text>
</comment>
<keyword evidence="4" id="KW-0274">FAD</keyword>
<evidence type="ECO:0000256" key="3">
    <source>
        <dbReference type="ARBA" id="ARBA00022630"/>
    </source>
</evidence>
<dbReference type="Pfam" id="PF08031">
    <property type="entry name" value="BBE"/>
    <property type="match status" value="1"/>
</dbReference>
<evidence type="ECO:0000256" key="4">
    <source>
        <dbReference type="ARBA" id="ARBA00022827"/>
    </source>
</evidence>
<dbReference type="PROSITE" id="PS51387">
    <property type="entry name" value="FAD_PCMH"/>
    <property type="match status" value="1"/>
</dbReference>
<dbReference type="GO" id="GO:0071949">
    <property type="term" value="F:FAD binding"/>
    <property type="evidence" value="ECO:0007669"/>
    <property type="project" value="InterPro"/>
</dbReference>
<evidence type="ECO:0000313" key="8">
    <source>
        <dbReference type="Proteomes" id="UP000650582"/>
    </source>
</evidence>
<dbReference type="Proteomes" id="UP000650582">
    <property type="component" value="Unassembled WGS sequence"/>
</dbReference>
<protein>
    <submittedName>
        <fullName evidence="7">Oxygen-dependent FAD-linked oxidoreductase family</fullName>
    </submittedName>
</protein>
<reference evidence="7" key="1">
    <citation type="submission" date="2020-09" db="EMBL/GenBank/DDBJ databases">
        <title>Comparative genome analyses of four rice-infecting Rhizoctonia solani isolates reveal extensive enrichment of homogalacturonan modification genes.</title>
        <authorList>
            <person name="Lee D.-Y."/>
            <person name="Jeon J."/>
            <person name="Kim K.-T."/>
            <person name="Cheong K."/>
            <person name="Song H."/>
            <person name="Choi G."/>
            <person name="Ko J."/>
            <person name="Opiyo S.O."/>
            <person name="Zuo S."/>
            <person name="Madhav S."/>
            <person name="Lee Y.-H."/>
            <person name="Wang G.-L."/>
        </authorList>
    </citation>
    <scope>NUCLEOTIDE SEQUENCE</scope>
    <source>
        <strain evidence="7">AG1-IA YN-7</strain>
    </source>
</reference>
<dbReference type="SUPFAM" id="SSF56176">
    <property type="entry name" value="FAD-binding/transporter-associated domain-like"/>
    <property type="match status" value="1"/>
</dbReference>
<organism evidence="7 8">
    <name type="scientific">Rhizoctonia solani</name>
    <dbReference type="NCBI Taxonomy" id="456999"/>
    <lineage>
        <taxon>Eukaryota</taxon>
        <taxon>Fungi</taxon>
        <taxon>Dikarya</taxon>
        <taxon>Basidiomycota</taxon>
        <taxon>Agaricomycotina</taxon>
        <taxon>Agaricomycetes</taxon>
        <taxon>Cantharellales</taxon>
        <taxon>Ceratobasidiaceae</taxon>
        <taxon>Rhizoctonia</taxon>
    </lineage>
</organism>
<dbReference type="PANTHER" id="PTHR42973:SF39">
    <property type="entry name" value="FAD-BINDING PCMH-TYPE DOMAIN-CONTAINING PROTEIN"/>
    <property type="match status" value="1"/>
</dbReference>
<dbReference type="AlphaFoldDB" id="A0A8H7LKU6"/>
<dbReference type="PANTHER" id="PTHR42973">
    <property type="entry name" value="BINDING OXIDOREDUCTASE, PUTATIVE (AFU_ORTHOLOGUE AFUA_1G17690)-RELATED"/>
    <property type="match status" value="1"/>
</dbReference>
<gene>
    <name evidence="7" type="ORF">RHS04_03782</name>
</gene>
<evidence type="ECO:0000256" key="1">
    <source>
        <dbReference type="ARBA" id="ARBA00001974"/>
    </source>
</evidence>
<dbReference type="InterPro" id="IPR050416">
    <property type="entry name" value="FAD-linked_Oxidoreductase"/>
</dbReference>
<evidence type="ECO:0000256" key="5">
    <source>
        <dbReference type="ARBA" id="ARBA00023002"/>
    </source>
</evidence>
<dbReference type="Gene3D" id="3.30.43.10">
    <property type="entry name" value="Uridine Diphospho-n-acetylenolpyruvylglucosamine Reductase, domain 2"/>
    <property type="match status" value="1"/>
</dbReference>
<proteinExistence type="inferred from homology"/>
<dbReference type="InterPro" id="IPR016169">
    <property type="entry name" value="FAD-bd_PCMH_sub2"/>
</dbReference>
<keyword evidence="5" id="KW-0560">Oxidoreductase</keyword>
<comment type="similarity">
    <text evidence="2">Belongs to the oxygen-dependent FAD-linked oxidoreductase family.</text>
</comment>
<evidence type="ECO:0000256" key="2">
    <source>
        <dbReference type="ARBA" id="ARBA00005466"/>
    </source>
</evidence>
<evidence type="ECO:0000259" key="6">
    <source>
        <dbReference type="PROSITE" id="PS51387"/>
    </source>
</evidence>
<accession>A0A8H7LKU6</accession>
<dbReference type="EMBL" id="JACYCC010000037">
    <property type="protein sequence ID" value="KAF8680339.1"/>
    <property type="molecule type" value="Genomic_DNA"/>
</dbReference>
<dbReference type="InterPro" id="IPR006094">
    <property type="entry name" value="Oxid_FAD_bind_N"/>
</dbReference>